<dbReference type="RefSeq" id="WP_284218527.1">
    <property type="nucleotide sequence ID" value="NZ_BSOT01000007.1"/>
</dbReference>
<accession>A0AA37SZL0</accession>
<feature type="transmembrane region" description="Helical" evidence="7">
    <location>
        <begin position="509"/>
        <end position="530"/>
    </location>
</feature>
<feature type="transmembrane region" description="Helical" evidence="7">
    <location>
        <begin position="542"/>
        <end position="562"/>
    </location>
</feature>
<comment type="subcellular location">
    <subcellularLocation>
        <location evidence="1">Membrane</location>
        <topology evidence="1">Multi-pass membrane protein</topology>
    </subcellularLocation>
</comment>
<evidence type="ECO:0000256" key="2">
    <source>
        <dbReference type="ARBA" id="ARBA00022448"/>
    </source>
</evidence>
<feature type="transmembrane region" description="Helical" evidence="7">
    <location>
        <begin position="191"/>
        <end position="213"/>
    </location>
</feature>
<feature type="transmembrane region" description="Helical" evidence="7">
    <location>
        <begin position="468"/>
        <end position="488"/>
    </location>
</feature>
<feature type="transmembrane region" description="Helical" evidence="7">
    <location>
        <begin position="79"/>
        <end position="101"/>
    </location>
</feature>
<evidence type="ECO:0000313" key="9">
    <source>
        <dbReference type="Proteomes" id="UP001156601"/>
    </source>
</evidence>
<dbReference type="GO" id="GO:0005384">
    <property type="term" value="F:manganese ion transmembrane transporter activity"/>
    <property type="evidence" value="ECO:0007669"/>
    <property type="project" value="TreeGrafter"/>
</dbReference>
<evidence type="ECO:0000313" key="8">
    <source>
        <dbReference type="EMBL" id="GLR72157.1"/>
    </source>
</evidence>
<evidence type="ECO:0008006" key="10">
    <source>
        <dbReference type="Google" id="ProtNLM"/>
    </source>
</evidence>
<comment type="caution">
    <text evidence="8">The sequence shown here is derived from an EMBL/GenBank/DDBJ whole genome shotgun (WGS) entry which is preliminary data.</text>
</comment>
<evidence type="ECO:0000256" key="3">
    <source>
        <dbReference type="ARBA" id="ARBA00022692"/>
    </source>
</evidence>
<evidence type="ECO:0000256" key="5">
    <source>
        <dbReference type="ARBA" id="ARBA00022989"/>
    </source>
</evidence>
<evidence type="ECO:0000256" key="6">
    <source>
        <dbReference type="ARBA" id="ARBA00023136"/>
    </source>
</evidence>
<dbReference type="GO" id="GO:0015293">
    <property type="term" value="F:symporter activity"/>
    <property type="evidence" value="ECO:0007669"/>
    <property type="project" value="UniProtKB-KW"/>
</dbReference>
<feature type="transmembrane region" description="Helical" evidence="7">
    <location>
        <begin position="121"/>
        <end position="146"/>
    </location>
</feature>
<keyword evidence="9" id="KW-1185">Reference proteome</keyword>
<keyword evidence="6 7" id="KW-0472">Membrane</keyword>
<evidence type="ECO:0000256" key="4">
    <source>
        <dbReference type="ARBA" id="ARBA00022847"/>
    </source>
</evidence>
<reference evidence="8" key="2">
    <citation type="submission" date="2023-01" db="EMBL/GenBank/DDBJ databases">
        <title>Draft genome sequence of Agaribacter marinus strain NBRC 110023.</title>
        <authorList>
            <person name="Sun Q."/>
            <person name="Mori K."/>
        </authorList>
    </citation>
    <scope>NUCLEOTIDE SEQUENCE</scope>
    <source>
        <strain evidence="8">NBRC 110023</strain>
    </source>
</reference>
<name>A0AA37SZL0_9ALTE</name>
<dbReference type="PANTHER" id="PTHR11706:SF33">
    <property type="entry name" value="NATURAL RESISTANCE-ASSOCIATED MACROPHAGE PROTEIN 2"/>
    <property type="match status" value="1"/>
</dbReference>
<organism evidence="8 9">
    <name type="scientific">Agaribacter marinus</name>
    <dbReference type="NCBI Taxonomy" id="1431249"/>
    <lineage>
        <taxon>Bacteria</taxon>
        <taxon>Pseudomonadati</taxon>
        <taxon>Pseudomonadota</taxon>
        <taxon>Gammaproteobacteria</taxon>
        <taxon>Alteromonadales</taxon>
        <taxon>Alteromonadaceae</taxon>
        <taxon>Agaribacter</taxon>
    </lineage>
</organism>
<keyword evidence="5 7" id="KW-1133">Transmembrane helix</keyword>
<feature type="transmembrane region" description="Helical" evidence="7">
    <location>
        <begin position="158"/>
        <end position="179"/>
    </location>
</feature>
<sequence>MNANIDNVDTQNTSNDAENDTLAVDEQRLLTAKQTGLFATLKTYLSMSGPGWLQSGITLGGGSLASALFLGVVGGTHFLWVQIVAMLMGVVMLSAIAYVTLSSGQSPYKLIRDQINPVLAWGWLFASLLANLIWVMPQYALSYSAITENIGLGFENELLNKIVISLLIFAFCTAVVMTYGQGGKGQRLFDFLIKAIVSAIVITFMAVSIKIVFVDKSISLGEIFAGYVPNINHFSEPVGALGEQIQHIPDAVKAYWHAQVIDIQQTVLIAAAAFAVGVNMTFMMPYSIIARGWNKNFRGLAVFDLATGMLIPFVLATSCVVIAAAATFHGNPQNALIENEGIYEVNPNASKKVQTELTKIIDKRVAELNEPLDNEEMLMAAYLIKRDTGSFTKALEGVVGPTLANWIFGLGILAMGISTITMLMLISGFCVCEFFGFPHGGKQHKMGTLLGATGLLWFVVWTGGSAPYLAAITGTIGFIFLPTAYISFCLLFNSKRAMGDNRVKGKKRVIWNVLMIGSTVLISAAAFGPYGAWNKSMGGLPIGQYFVIGFVVAALLGQLYMIKKRSKD</sequence>
<dbReference type="InterPro" id="IPR001046">
    <property type="entry name" value="NRAMP_fam"/>
</dbReference>
<dbReference type="Proteomes" id="UP001156601">
    <property type="component" value="Unassembled WGS sequence"/>
</dbReference>
<reference evidence="8" key="1">
    <citation type="journal article" date="2014" name="Int. J. Syst. Evol. Microbiol.">
        <title>Complete genome sequence of Corynebacterium casei LMG S-19264T (=DSM 44701T), isolated from a smear-ripened cheese.</title>
        <authorList>
            <consortium name="US DOE Joint Genome Institute (JGI-PGF)"/>
            <person name="Walter F."/>
            <person name="Albersmeier A."/>
            <person name="Kalinowski J."/>
            <person name="Ruckert C."/>
        </authorList>
    </citation>
    <scope>NUCLEOTIDE SEQUENCE</scope>
    <source>
        <strain evidence="8">NBRC 110023</strain>
    </source>
</reference>
<feature type="transmembrane region" description="Helical" evidence="7">
    <location>
        <begin position="52"/>
        <end position="73"/>
    </location>
</feature>
<gene>
    <name evidence="8" type="ORF">GCM10007852_30650</name>
</gene>
<protein>
    <recommendedName>
        <fullName evidence="10">Natural resistance-associated macrophage protein</fullName>
    </recommendedName>
</protein>
<dbReference type="AlphaFoldDB" id="A0AA37SZL0"/>
<keyword evidence="3 7" id="KW-0812">Transmembrane</keyword>
<feature type="transmembrane region" description="Helical" evidence="7">
    <location>
        <begin position="406"/>
        <end position="434"/>
    </location>
</feature>
<dbReference type="GO" id="GO:0005886">
    <property type="term" value="C:plasma membrane"/>
    <property type="evidence" value="ECO:0007669"/>
    <property type="project" value="TreeGrafter"/>
</dbReference>
<proteinExistence type="predicted"/>
<feature type="transmembrane region" description="Helical" evidence="7">
    <location>
        <begin position="267"/>
        <end position="289"/>
    </location>
</feature>
<keyword evidence="4" id="KW-0769">Symport</keyword>
<feature type="transmembrane region" description="Helical" evidence="7">
    <location>
        <begin position="301"/>
        <end position="326"/>
    </location>
</feature>
<dbReference type="PANTHER" id="PTHR11706">
    <property type="entry name" value="SOLUTE CARRIER PROTEIN FAMILY 11 MEMBER"/>
    <property type="match status" value="1"/>
</dbReference>
<dbReference type="GO" id="GO:0015086">
    <property type="term" value="F:cadmium ion transmembrane transporter activity"/>
    <property type="evidence" value="ECO:0007669"/>
    <property type="project" value="TreeGrafter"/>
</dbReference>
<evidence type="ECO:0000256" key="1">
    <source>
        <dbReference type="ARBA" id="ARBA00004141"/>
    </source>
</evidence>
<evidence type="ECO:0000256" key="7">
    <source>
        <dbReference type="SAM" id="Phobius"/>
    </source>
</evidence>
<keyword evidence="2" id="KW-0813">Transport</keyword>
<dbReference type="GO" id="GO:0034755">
    <property type="term" value="P:iron ion transmembrane transport"/>
    <property type="evidence" value="ECO:0007669"/>
    <property type="project" value="TreeGrafter"/>
</dbReference>
<dbReference type="EMBL" id="BSOT01000007">
    <property type="protein sequence ID" value="GLR72157.1"/>
    <property type="molecule type" value="Genomic_DNA"/>
</dbReference>
<dbReference type="Pfam" id="PF01566">
    <property type="entry name" value="Nramp"/>
    <property type="match status" value="1"/>
</dbReference>